<dbReference type="InterPro" id="IPR041854">
    <property type="entry name" value="BFD-like_2Fe2S-bd_dom_sf"/>
</dbReference>
<evidence type="ECO:0000313" key="3">
    <source>
        <dbReference type="EMBL" id="MEI5998026.1"/>
    </source>
</evidence>
<evidence type="ECO:0000259" key="2">
    <source>
        <dbReference type="Pfam" id="PF07992"/>
    </source>
</evidence>
<protein>
    <submittedName>
        <fullName evidence="3">FAD-dependent oxidoreductase</fullName>
    </submittedName>
</protein>
<dbReference type="InterPro" id="IPR051691">
    <property type="entry name" value="Metab_Enz_Cyan_OpOx_G3PDH"/>
</dbReference>
<reference evidence="3 4" key="1">
    <citation type="journal article" date="2022" name="Arch. Microbiol.">
        <title>Paraburkholderia bengalensis sp. nov. isolated from roots of Oryza sativa, IR64.</title>
        <authorList>
            <person name="Nag P."/>
            <person name="Mondal N."/>
            <person name="Sarkar J."/>
            <person name="Das S."/>
        </authorList>
    </citation>
    <scope>NUCLEOTIDE SEQUENCE [LARGE SCALE GENOMIC DNA]</scope>
    <source>
        <strain evidence="3 4">IR64_4_BI</strain>
    </source>
</reference>
<accession>A0ABU8IR88</accession>
<keyword evidence="4" id="KW-1185">Reference proteome</keyword>
<dbReference type="Gene3D" id="1.10.10.1100">
    <property type="entry name" value="BFD-like [2Fe-2S]-binding domain"/>
    <property type="match status" value="1"/>
</dbReference>
<sequence>THFVRIGDDLRVARDRLSARPERRNVLPLALHDAKPLPVMNSTKRSAAALLGARGFAGLRYLTSSVLQAAQGNGRVERALVERADGRIETIDCERIACGYGLVPNTTLARALGCATLADGAIVVDGMMRTSVDGVFAAGECTGVGGMELAQIEGRLAGLGAMGAEQGERVAALRRERERWLRFAARVQTAFALGARARQLPADSTLLCRCEDVPIGAVRAHTNWRDAKLHTRCAMGACQGRVCGGAAQVLFGWDVAQVRPPIHPARIGTLMLGDDDCLAP</sequence>
<dbReference type="EMBL" id="JACFYJ010000016">
    <property type="protein sequence ID" value="MEI5998026.1"/>
    <property type="molecule type" value="Genomic_DNA"/>
</dbReference>
<proteinExistence type="predicted"/>
<feature type="non-terminal residue" evidence="3">
    <location>
        <position position="1"/>
    </location>
</feature>
<gene>
    <name evidence="3" type="ORF">H3V53_12715</name>
</gene>
<evidence type="ECO:0000313" key="4">
    <source>
        <dbReference type="Proteomes" id="UP001386437"/>
    </source>
</evidence>
<dbReference type="PANTHER" id="PTHR42949">
    <property type="entry name" value="ANAEROBIC GLYCEROL-3-PHOSPHATE DEHYDROGENASE SUBUNIT B"/>
    <property type="match status" value="1"/>
</dbReference>
<dbReference type="RefSeq" id="WP_419539483.1">
    <property type="nucleotide sequence ID" value="NZ_JACFYJ010000016.1"/>
</dbReference>
<keyword evidence="1" id="KW-0560">Oxidoreductase</keyword>
<name>A0ABU8IR88_9BURK</name>
<dbReference type="Gene3D" id="3.50.50.60">
    <property type="entry name" value="FAD/NAD(P)-binding domain"/>
    <property type="match status" value="1"/>
</dbReference>
<evidence type="ECO:0000256" key="1">
    <source>
        <dbReference type="ARBA" id="ARBA00023002"/>
    </source>
</evidence>
<organism evidence="3 4">
    <name type="scientific">Paraburkholderia bengalensis</name>
    <dbReference type="NCBI Taxonomy" id="2747562"/>
    <lineage>
        <taxon>Bacteria</taxon>
        <taxon>Pseudomonadati</taxon>
        <taxon>Pseudomonadota</taxon>
        <taxon>Betaproteobacteria</taxon>
        <taxon>Burkholderiales</taxon>
        <taxon>Burkholderiaceae</taxon>
        <taxon>Paraburkholderia</taxon>
    </lineage>
</organism>
<feature type="domain" description="FAD/NAD(P)-binding" evidence="2">
    <location>
        <begin position="57"/>
        <end position="151"/>
    </location>
</feature>
<dbReference type="PRINTS" id="PR00368">
    <property type="entry name" value="FADPNR"/>
</dbReference>
<dbReference type="SUPFAM" id="SSF51905">
    <property type="entry name" value="FAD/NAD(P)-binding domain"/>
    <property type="match status" value="1"/>
</dbReference>
<dbReference type="PANTHER" id="PTHR42949:SF3">
    <property type="entry name" value="ANAEROBIC GLYCEROL-3-PHOSPHATE DEHYDROGENASE SUBUNIT B"/>
    <property type="match status" value="1"/>
</dbReference>
<comment type="caution">
    <text evidence="3">The sequence shown here is derived from an EMBL/GenBank/DDBJ whole genome shotgun (WGS) entry which is preliminary data.</text>
</comment>
<dbReference type="Proteomes" id="UP001386437">
    <property type="component" value="Unassembled WGS sequence"/>
</dbReference>
<dbReference type="Pfam" id="PF07992">
    <property type="entry name" value="Pyr_redox_2"/>
    <property type="match status" value="1"/>
</dbReference>
<dbReference type="InterPro" id="IPR023753">
    <property type="entry name" value="FAD/NAD-binding_dom"/>
</dbReference>
<dbReference type="InterPro" id="IPR036188">
    <property type="entry name" value="FAD/NAD-bd_sf"/>
</dbReference>